<proteinExistence type="inferred from homology"/>
<dbReference type="InterPro" id="IPR037185">
    <property type="entry name" value="EmrE-like"/>
</dbReference>
<keyword evidence="6 9" id="KW-0472">Membrane</keyword>
<protein>
    <submittedName>
        <fullName evidence="11">Multidrug efflux SMR transporter</fullName>
    </submittedName>
    <submittedName>
        <fullName evidence="10">Multidrug transporter EmrE</fullName>
    </submittedName>
</protein>
<dbReference type="EMBL" id="LKAJ02000001">
    <property type="protein sequence ID" value="MCS5712158.1"/>
    <property type="molecule type" value="Genomic_DNA"/>
</dbReference>
<dbReference type="Pfam" id="PF00893">
    <property type="entry name" value="Multi_Drug_Res"/>
    <property type="match status" value="1"/>
</dbReference>
<sequence>MHYLYLAFAIIGEVVAINALKASDEFTKLVPVTIGVLGYICTFYFLVLALRVIPIGIAYAIWAGVGIIFIAAAAYFIHQQSLDFPAIIGITLIILGVVVIQLFSNTTHNVG</sequence>
<organism evidence="10">
    <name type="scientific">Candidatus Berkiella aquae</name>
    <dbReference type="NCBI Taxonomy" id="295108"/>
    <lineage>
        <taxon>Bacteria</taxon>
        <taxon>Pseudomonadati</taxon>
        <taxon>Pseudomonadota</taxon>
        <taxon>Gammaproteobacteria</taxon>
        <taxon>Candidatus Berkiellales</taxon>
        <taxon>Candidatus Berkiellaceae</taxon>
        <taxon>Candidatus Berkiella</taxon>
    </lineage>
</organism>
<dbReference type="GO" id="GO:1990961">
    <property type="term" value="P:xenobiotic detoxification by transmembrane export across the plasma membrane"/>
    <property type="evidence" value="ECO:0007669"/>
    <property type="project" value="UniProtKB-ARBA"/>
</dbReference>
<dbReference type="Gene3D" id="1.10.3730.20">
    <property type="match status" value="1"/>
</dbReference>
<dbReference type="GO" id="GO:0015199">
    <property type="term" value="F:amino-acid betaine transmembrane transporter activity"/>
    <property type="evidence" value="ECO:0007669"/>
    <property type="project" value="TreeGrafter"/>
</dbReference>
<dbReference type="InterPro" id="IPR045324">
    <property type="entry name" value="Small_multidrug_res"/>
</dbReference>
<feature type="transmembrane region" description="Helical" evidence="9">
    <location>
        <begin position="57"/>
        <end position="78"/>
    </location>
</feature>
<name>A0A0Q9YNW5_9GAMM</name>
<feature type="transmembrane region" description="Helical" evidence="9">
    <location>
        <begin position="32"/>
        <end position="50"/>
    </location>
</feature>
<dbReference type="SUPFAM" id="SSF103481">
    <property type="entry name" value="Multidrug resistance efflux transporter EmrE"/>
    <property type="match status" value="1"/>
</dbReference>
<dbReference type="GO" id="GO:0015297">
    <property type="term" value="F:antiporter activity"/>
    <property type="evidence" value="ECO:0007669"/>
    <property type="project" value="TreeGrafter"/>
</dbReference>
<dbReference type="FunFam" id="1.10.3730.20:FF:000001">
    <property type="entry name" value="Quaternary ammonium compound resistance transporter SugE"/>
    <property type="match status" value="1"/>
</dbReference>
<evidence type="ECO:0000256" key="1">
    <source>
        <dbReference type="ARBA" id="ARBA00004651"/>
    </source>
</evidence>
<dbReference type="PANTHER" id="PTHR30561:SF1">
    <property type="entry name" value="MULTIDRUG TRANSPORTER EMRE"/>
    <property type="match status" value="1"/>
</dbReference>
<dbReference type="Proteomes" id="UP000051497">
    <property type="component" value="Unassembled WGS sequence"/>
</dbReference>
<dbReference type="RefSeq" id="WP_075064683.1">
    <property type="nucleotide sequence ID" value="NZ_LKAJ02000001.1"/>
</dbReference>
<keyword evidence="12" id="KW-1185">Reference proteome</keyword>
<evidence type="ECO:0000256" key="8">
    <source>
        <dbReference type="RuleBase" id="RU003942"/>
    </source>
</evidence>
<gene>
    <name evidence="10" type="primary">emrE_1</name>
    <name evidence="10" type="ORF">HT99x_00013</name>
    <name evidence="11" type="ORF">HT99x_012005</name>
</gene>
<keyword evidence="5 9" id="KW-1133">Transmembrane helix</keyword>
<evidence type="ECO:0000256" key="4">
    <source>
        <dbReference type="ARBA" id="ARBA00022692"/>
    </source>
</evidence>
<accession>A0A0Q9YNW5</accession>
<feature type="transmembrane region" description="Helical" evidence="9">
    <location>
        <begin position="84"/>
        <end position="103"/>
    </location>
</feature>
<keyword evidence="3" id="KW-1003">Cell membrane</keyword>
<evidence type="ECO:0000256" key="5">
    <source>
        <dbReference type="ARBA" id="ARBA00022989"/>
    </source>
</evidence>
<evidence type="ECO:0000256" key="6">
    <source>
        <dbReference type="ARBA" id="ARBA00023136"/>
    </source>
</evidence>
<evidence type="ECO:0000256" key="9">
    <source>
        <dbReference type="SAM" id="Phobius"/>
    </source>
</evidence>
<keyword evidence="2" id="KW-0813">Transport</keyword>
<reference evidence="11" key="2">
    <citation type="journal article" date="2016" name="Genome Announc.">
        <title>Draft Genome Sequences of Two Novel Amoeba-Resistant Intranuclear Bacteria, 'Candidatus Berkiella cookevillensis' and 'Candidatus Berkiella aquae'.</title>
        <authorList>
            <person name="Mehari Y.T."/>
            <person name="Arivett B.A."/>
            <person name="Farone A.L."/>
            <person name="Gunderson J.H."/>
            <person name="Farone M.B."/>
        </authorList>
    </citation>
    <scope>NUCLEOTIDE SEQUENCE</scope>
    <source>
        <strain evidence="11">HT99</strain>
    </source>
</reference>
<evidence type="ECO:0000256" key="3">
    <source>
        <dbReference type="ARBA" id="ARBA00022475"/>
    </source>
</evidence>
<evidence type="ECO:0000256" key="2">
    <source>
        <dbReference type="ARBA" id="ARBA00022448"/>
    </source>
</evidence>
<evidence type="ECO:0000313" key="10">
    <source>
        <dbReference type="EMBL" id="KRG22477.1"/>
    </source>
</evidence>
<dbReference type="OrthoDB" id="9808638at2"/>
<evidence type="ECO:0000313" key="11">
    <source>
        <dbReference type="EMBL" id="MCS5712158.1"/>
    </source>
</evidence>
<dbReference type="GO" id="GO:0015220">
    <property type="term" value="F:choline transmembrane transporter activity"/>
    <property type="evidence" value="ECO:0007669"/>
    <property type="project" value="TreeGrafter"/>
</dbReference>
<comment type="similarity">
    <text evidence="7 8">Belongs to the drug/metabolite transporter (DMT) superfamily. Small multidrug resistance (SMR) (TC 2.A.7.1) family.</text>
</comment>
<reference evidence="10" key="1">
    <citation type="submission" date="2015-09" db="EMBL/GenBank/DDBJ databases">
        <title>Draft Genome Sequences of Two Novel Amoeba-resistant Intranuclear Bacteria, Candidatus Berkiella cookevillensis and Candidatus Berkiella aquae.</title>
        <authorList>
            <person name="Mehari Y.T."/>
            <person name="Arivett B.A."/>
            <person name="Farone A.L."/>
            <person name="Gunderson J.H."/>
            <person name="Farone M.B."/>
        </authorList>
    </citation>
    <scope>NUCLEOTIDE SEQUENCE [LARGE SCALE GENOMIC DNA]</scope>
    <source>
        <strain evidence="10">HT99</strain>
    </source>
</reference>
<dbReference type="GO" id="GO:0031460">
    <property type="term" value="P:glycine betaine transport"/>
    <property type="evidence" value="ECO:0007669"/>
    <property type="project" value="TreeGrafter"/>
</dbReference>
<dbReference type="EMBL" id="LKAJ01000001">
    <property type="protein sequence ID" value="KRG22477.1"/>
    <property type="molecule type" value="Genomic_DNA"/>
</dbReference>
<dbReference type="AlphaFoldDB" id="A0A0Q9YNW5"/>
<dbReference type="PANTHER" id="PTHR30561">
    <property type="entry name" value="SMR FAMILY PROTON-DEPENDENT DRUG EFFLUX TRANSPORTER SUGE"/>
    <property type="match status" value="1"/>
</dbReference>
<evidence type="ECO:0000313" key="12">
    <source>
        <dbReference type="Proteomes" id="UP000051497"/>
    </source>
</evidence>
<dbReference type="STRING" id="295108.HT99x_00013"/>
<keyword evidence="4 8" id="KW-0812">Transmembrane</keyword>
<dbReference type="InterPro" id="IPR000390">
    <property type="entry name" value="Small_drug/metabolite_transptr"/>
</dbReference>
<evidence type="ECO:0000256" key="7">
    <source>
        <dbReference type="ARBA" id="ARBA00038032"/>
    </source>
</evidence>
<reference evidence="11" key="3">
    <citation type="submission" date="2021-06" db="EMBL/GenBank/DDBJ databases">
        <title>Genomic Description and Analysis of Intracellular Bacteria, Candidatus Berkiella cookevillensis and Candidatus Berkiella aquae.</title>
        <authorList>
            <person name="Kidane D.T."/>
            <person name="Mehari Y.T."/>
            <person name="Rice F.C."/>
            <person name="Arivett B.A."/>
            <person name="Farone A.L."/>
            <person name="Berk S.G."/>
            <person name="Farone M.B."/>
        </authorList>
    </citation>
    <scope>NUCLEOTIDE SEQUENCE</scope>
    <source>
        <strain evidence="11">HT99</strain>
    </source>
</reference>
<comment type="subcellular location">
    <subcellularLocation>
        <location evidence="1 8">Cell membrane</location>
        <topology evidence="1 8">Multi-pass membrane protein</topology>
    </subcellularLocation>
</comment>
<dbReference type="GO" id="GO:0005886">
    <property type="term" value="C:plasma membrane"/>
    <property type="evidence" value="ECO:0007669"/>
    <property type="project" value="UniProtKB-SubCell"/>
</dbReference>
<comment type="caution">
    <text evidence="10">The sequence shown here is derived from an EMBL/GenBank/DDBJ whole genome shotgun (WGS) entry which is preliminary data.</text>
</comment>